<dbReference type="AlphaFoldDB" id="A0A0W7X9C7"/>
<name>A0A0W7X9C7_9ACTN</name>
<accession>A0A0W7X9C7</accession>
<feature type="domain" description="HTH cro/C1-type" evidence="2">
    <location>
        <begin position="46"/>
        <end position="88"/>
    </location>
</feature>
<dbReference type="InterPro" id="IPR001387">
    <property type="entry name" value="Cro/C1-type_HTH"/>
</dbReference>
<dbReference type="InterPro" id="IPR010982">
    <property type="entry name" value="Lambda_DNA-bd_dom_sf"/>
</dbReference>
<comment type="caution">
    <text evidence="3">The sequence shown here is derived from an EMBL/GenBank/DDBJ whole genome shotgun (WGS) entry which is preliminary data.</text>
</comment>
<protein>
    <recommendedName>
        <fullName evidence="2">HTH cro/C1-type domain-containing protein</fullName>
    </recommendedName>
</protein>
<dbReference type="Gene3D" id="1.10.260.40">
    <property type="entry name" value="lambda repressor-like DNA-binding domains"/>
    <property type="match status" value="1"/>
</dbReference>
<dbReference type="OrthoDB" id="4220717at2"/>
<evidence type="ECO:0000313" key="3">
    <source>
        <dbReference type="EMBL" id="KUF19564.1"/>
    </source>
</evidence>
<dbReference type="Proteomes" id="UP000054804">
    <property type="component" value="Unassembled WGS sequence"/>
</dbReference>
<sequence length="154" mass="16481">MKESKRRATPTRPQASPDPADFGSWLAVRLGALGFDVSGPRSGGRAQFAAKSGLSPSAVTRFLKSELPTDTRTLRTLAEAIKVPYAEVLVRAGVITPDELAAVQRPTTTRHITPDQAADELGINDPVERKVFVNMAQTLSRSTAPEEGGQQLAD</sequence>
<keyword evidence="4" id="KW-1185">Reference proteome</keyword>
<evidence type="ECO:0000313" key="4">
    <source>
        <dbReference type="Proteomes" id="UP000054804"/>
    </source>
</evidence>
<evidence type="ECO:0000256" key="1">
    <source>
        <dbReference type="SAM" id="MobiDB-lite"/>
    </source>
</evidence>
<feature type="region of interest" description="Disordered" evidence="1">
    <location>
        <begin position="1"/>
        <end position="21"/>
    </location>
</feature>
<dbReference type="CDD" id="cd00093">
    <property type="entry name" value="HTH_XRE"/>
    <property type="match status" value="1"/>
</dbReference>
<dbReference type="RefSeq" id="WP_058846068.1">
    <property type="nucleotide sequence ID" value="NZ_LOCL01000026.1"/>
</dbReference>
<dbReference type="EMBL" id="LOCL01000026">
    <property type="protein sequence ID" value="KUF19564.1"/>
    <property type="molecule type" value="Genomic_DNA"/>
</dbReference>
<gene>
    <name evidence="3" type="ORF">AT728_04100</name>
</gene>
<dbReference type="PROSITE" id="PS50943">
    <property type="entry name" value="HTH_CROC1"/>
    <property type="match status" value="1"/>
</dbReference>
<dbReference type="GO" id="GO:0003677">
    <property type="term" value="F:DNA binding"/>
    <property type="evidence" value="ECO:0007669"/>
    <property type="project" value="InterPro"/>
</dbReference>
<evidence type="ECO:0000259" key="2">
    <source>
        <dbReference type="PROSITE" id="PS50943"/>
    </source>
</evidence>
<dbReference type="STRING" id="1765722.AT728_04100"/>
<proteinExistence type="predicted"/>
<organism evidence="3 4">
    <name type="scientific">Streptomyces silvensis</name>
    <dbReference type="NCBI Taxonomy" id="1765722"/>
    <lineage>
        <taxon>Bacteria</taxon>
        <taxon>Bacillati</taxon>
        <taxon>Actinomycetota</taxon>
        <taxon>Actinomycetes</taxon>
        <taxon>Kitasatosporales</taxon>
        <taxon>Streptomycetaceae</taxon>
        <taxon>Streptomyces</taxon>
    </lineage>
</organism>
<reference evidence="3 4" key="1">
    <citation type="submission" date="2015-12" db="EMBL/GenBank/DDBJ databases">
        <title>Draft genome sequence of Streptomyces silvensis ATCC 53525, a producer of novel hormone antagonists.</title>
        <authorList>
            <person name="Johnston C.W."/>
            <person name="Li Y."/>
            <person name="Magarvey N.A."/>
        </authorList>
    </citation>
    <scope>NUCLEOTIDE SEQUENCE [LARGE SCALE GENOMIC DNA]</scope>
    <source>
        <strain evidence="3 4">ATCC 53525</strain>
    </source>
</reference>